<evidence type="ECO:0000313" key="3">
    <source>
        <dbReference type="Proteomes" id="UP000287651"/>
    </source>
</evidence>
<feature type="compositionally biased region" description="Low complexity" evidence="1">
    <location>
        <begin position="44"/>
        <end position="57"/>
    </location>
</feature>
<gene>
    <name evidence="2" type="ORF">B296_00034991</name>
</gene>
<protein>
    <submittedName>
        <fullName evidence="2">Uncharacterized protein</fullName>
    </submittedName>
</protein>
<feature type="region of interest" description="Disordered" evidence="1">
    <location>
        <begin position="18"/>
        <end position="118"/>
    </location>
</feature>
<reference evidence="2 3" key="1">
    <citation type="journal article" date="2014" name="Agronomy (Basel)">
        <title>A Draft Genome Sequence for Ensete ventricosum, the Drought-Tolerant Tree Against Hunger.</title>
        <authorList>
            <person name="Harrison J."/>
            <person name="Moore K.A."/>
            <person name="Paszkiewicz K."/>
            <person name="Jones T."/>
            <person name="Grant M."/>
            <person name="Ambacheew D."/>
            <person name="Muzemil S."/>
            <person name="Studholme D.J."/>
        </authorList>
    </citation>
    <scope>NUCLEOTIDE SEQUENCE [LARGE SCALE GENOMIC DNA]</scope>
</reference>
<accession>A0A426XPA1</accession>
<name>A0A426XPA1_ENSVE</name>
<dbReference type="AlphaFoldDB" id="A0A426XPA1"/>
<comment type="caution">
    <text evidence="2">The sequence shown here is derived from an EMBL/GenBank/DDBJ whole genome shotgun (WGS) entry which is preliminary data.</text>
</comment>
<evidence type="ECO:0000256" key="1">
    <source>
        <dbReference type="SAM" id="MobiDB-lite"/>
    </source>
</evidence>
<sequence>MRLNRVASFYAFLLHFRSEDNEEEERPATASPQAGPATRGLAVAKAPTRGRATAARASPQGRLTSLAGPTARRGGACRHGRLRPAGRGGNRPRAPPLAARCLQRGSVVGHPQGTASRG</sequence>
<feature type="compositionally biased region" description="Basic residues" evidence="1">
    <location>
        <begin position="75"/>
        <end position="84"/>
    </location>
</feature>
<dbReference type="EMBL" id="AMZH03018728">
    <property type="protein sequence ID" value="RRT41245.1"/>
    <property type="molecule type" value="Genomic_DNA"/>
</dbReference>
<proteinExistence type="predicted"/>
<dbReference type="Proteomes" id="UP000287651">
    <property type="component" value="Unassembled WGS sequence"/>
</dbReference>
<evidence type="ECO:0000313" key="2">
    <source>
        <dbReference type="EMBL" id="RRT41245.1"/>
    </source>
</evidence>
<organism evidence="2 3">
    <name type="scientific">Ensete ventricosum</name>
    <name type="common">Abyssinian banana</name>
    <name type="synonym">Musa ensete</name>
    <dbReference type="NCBI Taxonomy" id="4639"/>
    <lineage>
        <taxon>Eukaryota</taxon>
        <taxon>Viridiplantae</taxon>
        <taxon>Streptophyta</taxon>
        <taxon>Embryophyta</taxon>
        <taxon>Tracheophyta</taxon>
        <taxon>Spermatophyta</taxon>
        <taxon>Magnoliopsida</taxon>
        <taxon>Liliopsida</taxon>
        <taxon>Zingiberales</taxon>
        <taxon>Musaceae</taxon>
        <taxon>Ensete</taxon>
    </lineage>
</organism>